<dbReference type="RefSeq" id="WP_074671578.1">
    <property type="nucleotide sequence ID" value="NZ_FNTB01000001.1"/>
</dbReference>
<dbReference type="EMBL" id="FNTB01000001">
    <property type="protein sequence ID" value="SEB79022.1"/>
    <property type="molecule type" value="Genomic_DNA"/>
</dbReference>
<gene>
    <name evidence="1" type="ORF">SAMN05192540_1551</name>
</gene>
<proteinExistence type="predicted"/>
<evidence type="ECO:0000313" key="2">
    <source>
        <dbReference type="Proteomes" id="UP000183038"/>
    </source>
</evidence>
<dbReference type="Proteomes" id="UP000183038">
    <property type="component" value="Unassembled WGS sequence"/>
</dbReference>
<dbReference type="AlphaFoldDB" id="A0A1H4M9H1"/>
<evidence type="ECO:0000313" key="1">
    <source>
        <dbReference type="EMBL" id="SEB79022.1"/>
    </source>
</evidence>
<dbReference type="OrthoDB" id="9917940at2"/>
<reference evidence="1 2" key="1">
    <citation type="submission" date="2016-10" db="EMBL/GenBank/DDBJ databases">
        <authorList>
            <person name="de Groot N.N."/>
        </authorList>
    </citation>
    <scope>NUCLEOTIDE SEQUENCE [LARGE SCALE GENOMIC DNA]</scope>
    <source>
        <strain evidence="1 2">MAR_2009_71</strain>
    </source>
</reference>
<protein>
    <submittedName>
        <fullName evidence="1">Uncharacterized protein</fullName>
    </submittedName>
</protein>
<sequence>MKFIEHTDDIIYFDANVAEKSALLLFIEASIRDFDTYTIDISNFGTSEETLEEMHRVISDQLGNDNLVQMSAYLFGQMGLVAGAWITYGFKHVLPENHHTLEADKDTVYAVRSMFDACFP</sequence>
<name>A0A1H4M9H1_9FLAO</name>
<organism evidence="1 2">
    <name type="scientific">Maribacter dokdonensis</name>
    <dbReference type="NCBI Taxonomy" id="320912"/>
    <lineage>
        <taxon>Bacteria</taxon>
        <taxon>Pseudomonadati</taxon>
        <taxon>Bacteroidota</taxon>
        <taxon>Flavobacteriia</taxon>
        <taxon>Flavobacteriales</taxon>
        <taxon>Flavobacteriaceae</taxon>
        <taxon>Maribacter</taxon>
    </lineage>
</organism>
<accession>A0A1H4M9H1</accession>